<dbReference type="AlphaFoldDB" id="A0A853A4E9"/>
<gene>
    <name evidence="4" type="ORF">FHU37_005369</name>
</gene>
<evidence type="ECO:0000259" key="3">
    <source>
        <dbReference type="Pfam" id="PF13556"/>
    </source>
</evidence>
<proteinExistence type="predicted"/>
<feature type="region of interest" description="Disordered" evidence="1">
    <location>
        <begin position="218"/>
        <end position="276"/>
    </location>
</feature>
<dbReference type="InterPro" id="IPR012914">
    <property type="entry name" value="PucR_dom"/>
</dbReference>
<protein>
    <recommendedName>
        <fullName evidence="6">PucR family transcriptional regulator</fullName>
    </recommendedName>
</protein>
<evidence type="ECO:0008006" key="6">
    <source>
        <dbReference type="Google" id="ProtNLM"/>
    </source>
</evidence>
<dbReference type="InterPro" id="IPR025736">
    <property type="entry name" value="PucR_C-HTH_dom"/>
</dbReference>
<evidence type="ECO:0000256" key="1">
    <source>
        <dbReference type="SAM" id="MobiDB-lite"/>
    </source>
</evidence>
<evidence type="ECO:0000259" key="2">
    <source>
        <dbReference type="Pfam" id="PF07905"/>
    </source>
</evidence>
<feature type="compositionally biased region" description="Low complexity" evidence="1">
    <location>
        <begin position="414"/>
        <end position="457"/>
    </location>
</feature>
<keyword evidence="5" id="KW-1185">Reference proteome</keyword>
<evidence type="ECO:0000313" key="5">
    <source>
        <dbReference type="Proteomes" id="UP000567795"/>
    </source>
</evidence>
<dbReference type="InterPro" id="IPR042070">
    <property type="entry name" value="PucR_C-HTH_sf"/>
</dbReference>
<name>A0A853A4E9_9ACTN</name>
<dbReference type="Pfam" id="PF13556">
    <property type="entry name" value="HTH_30"/>
    <property type="match status" value="1"/>
</dbReference>
<feature type="domain" description="Purine catabolism PurC-like" evidence="2">
    <location>
        <begin position="6"/>
        <end position="119"/>
    </location>
</feature>
<sequence>MRLAALLEEPALQLRLVVGAEELDRAVRSVMVTDLRNPGRYLRGGELVLSGLRWHSAPEDSEEFVRILAECGVAALAAGEAEVGPPPQDLVDACRRHRLPLLTVPEAVAFASVSEFVIRRTSAERAADLAAVVERHRMLLSAPFGGGVAAVLRLLAADLDLRCWVLTATGLCVAGPGDQAPEPVAGVHPAEAPGTPVVSRRGPTGVRLARAYLDAEYSGRPAPHPARSHGRSYALVPVPAPGNLPNPRNLPDPGILPDPSRPGGRPRPRPGRAGRPDWRLTGDWFLAVEGDPAEWSEQRVRLVGGVAELAAAERARREEHRLPRRRLARQVVTLLAADADPAELAVRVAASGARIGHPAAGGTPWLVISATAQATGFPAPSADALRDLLEDALADLPGPVLVGTATPPAPPAPHAATRSAVPAGATAGTTTDAPTAPGAPTGPGTPSPSAATAPPLTVSGGGECLALVPLPGGSDTPAEAAPDDARDTGALDAGALEERLRPLENALGATGRLIAGVSGAVVDVEALRGALEEARYARRVAATRPGRVCVAGHDELASHVLLLPGASEEVRRSFRRSLVEPLERYDAQHRSELLPTLAAFLDCDGSWTRTAARLHVHVNTLRYRVSRIERLTGRDLARLEDKVDFFLALRMR</sequence>
<dbReference type="Proteomes" id="UP000567795">
    <property type="component" value="Unassembled WGS sequence"/>
</dbReference>
<evidence type="ECO:0000313" key="4">
    <source>
        <dbReference type="EMBL" id="NYI08340.1"/>
    </source>
</evidence>
<dbReference type="InterPro" id="IPR051448">
    <property type="entry name" value="CdaR-like_regulators"/>
</dbReference>
<dbReference type="EMBL" id="JACBZD010000002">
    <property type="protein sequence ID" value="NYI08340.1"/>
    <property type="molecule type" value="Genomic_DNA"/>
</dbReference>
<feature type="region of interest" description="Disordered" evidence="1">
    <location>
        <begin position="400"/>
        <end position="487"/>
    </location>
</feature>
<accession>A0A853A4E9</accession>
<feature type="compositionally biased region" description="Pro residues" evidence="1">
    <location>
        <begin position="238"/>
        <end position="260"/>
    </location>
</feature>
<comment type="caution">
    <text evidence="4">The sequence shown here is derived from an EMBL/GenBank/DDBJ whole genome shotgun (WGS) entry which is preliminary data.</text>
</comment>
<dbReference type="Pfam" id="PF07905">
    <property type="entry name" value="PucR"/>
    <property type="match status" value="1"/>
</dbReference>
<organism evidence="4 5">
    <name type="scientific">Allostreptomyces psammosilenae</name>
    <dbReference type="NCBI Taxonomy" id="1892865"/>
    <lineage>
        <taxon>Bacteria</taxon>
        <taxon>Bacillati</taxon>
        <taxon>Actinomycetota</taxon>
        <taxon>Actinomycetes</taxon>
        <taxon>Kitasatosporales</taxon>
        <taxon>Streptomycetaceae</taxon>
        <taxon>Allostreptomyces</taxon>
    </lineage>
</organism>
<dbReference type="RefSeq" id="WP_179817171.1">
    <property type="nucleotide sequence ID" value="NZ_JACBZD010000002.1"/>
</dbReference>
<feature type="domain" description="PucR C-terminal helix-turn-helix" evidence="3">
    <location>
        <begin position="593"/>
        <end position="650"/>
    </location>
</feature>
<dbReference type="PANTHER" id="PTHR33744">
    <property type="entry name" value="CARBOHYDRATE DIACID REGULATOR"/>
    <property type="match status" value="1"/>
</dbReference>
<dbReference type="PANTHER" id="PTHR33744:SF17">
    <property type="entry name" value="CONSERVED PROTEIN"/>
    <property type="match status" value="1"/>
</dbReference>
<dbReference type="Gene3D" id="1.10.10.2840">
    <property type="entry name" value="PucR C-terminal helix-turn-helix domain"/>
    <property type="match status" value="1"/>
</dbReference>
<reference evidence="4 5" key="1">
    <citation type="submission" date="2020-07" db="EMBL/GenBank/DDBJ databases">
        <title>Sequencing the genomes of 1000 actinobacteria strains.</title>
        <authorList>
            <person name="Klenk H.-P."/>
        </authorList>
    </citation>
    <scope>NUCLEOTIDE SEQUENCE [LARGE SCALE GENOMIC DNA]</scope>
    <source>
        <strain evidence="4 5">DSM 42178</strain>
    </source>
</reference>